<protein>
    <submittedName>
        <fullName evidence="2">Phospholipase/carboxylesterase</fullName>
    </submittedName>
</protein>
<evidence type="ECO:0000259" key="1">
    <source>
        <dbReference type="Pfam" id="PF02230"/>
    </source>
</evidence>
<organism evidence="2 3">
    <name type="scientific">Enterococcus canis</name>
    <dbReference type="NCBI Taxonomy" id="214095"/>
    <lineage>
        <taxon>Bacteria</taxon>
        <taxon>Bacillati</taxon>
        <taxon>Bacillota</taxon>
        <taxon>Bacilli</taxon>
        <taxon>Lactobacillales</taxon>
        <taxon>Enterococcaceae</taxon>
        <taxon>Enterococcus</taxon>
    </lineage>
</organism>
<evidence type="ECO:0000313" key="2">
    <source>
        <dbReference type="EMBL" id="OJG19006.1"/>
    </source>
</evidence>
<dbReference type="RefSeq" id="WP_067392948.1">
    <property type="nucleotide sequence ID" value="NZ_JXKH01000003.1"/>
</dbReference>
<proteinExistence type="predicted"/>
<dbReference type="STRING" id="214095.RU97_GL001624"/>
<accession>A0A1L8RGW3</accession>
<dbReference type="SUPFAM" id="SSF53474">
    <property type="entry name" value="alpha/beta-Hydrolases"/>
    <property type="match status" value="1"/>
</dbReference>
<evidence type="ECO:0000313" key="3">
    <source>
        <dbReference type="Proteomes" id="UP000181884"/>
    </source>
</evidence>
<gene>
    <name evidence="2" type="ORF">RU97_GL001624</name>
</gene>
<dbReference type="Proteomes" id="UP000181884">
    <property type="component" value="Unassembled WGS sequence"/>
</dbReference>
<dbReference type="EMBL" id="JXKH01000003">
    <property type="protein sequence ID" value="OJG19006.1"/>
    <property type="molecule type" value="Genomic_DNA"/>
</dbReference>
<dbReference type="Gene3D" id="3.40.50.1820">
    <property type="entry name" value="alpha/beta hydrolase"/>
    <property type="match status" value="1"/>
</dbReference>
<dbReference type="AlphaFoldDB" id="A0A1L8RGW3"/>
<dbReference type="Pfam" id="PF02230">
    <property type="entry name" value="Abhydrolase_2"/>
    <property type="match status" value="1"/>
</dbReference>
<sequence length="199" mass="22019">MKHLFETGEANGKKLLLLHGTGGDEHSLVDIARFLDGACTILSFRGEIEEDGMNRFFKRDGLNQFNIESLEAETDKLLAAIEEQSAAQGIPLEDWVLVGYSNGANIAAHLLLERETDLRYGLFFHPMSLGVDSQKFDLSDKKIWASFGEGDPIVSPESFNTLVKQLEGRGAEVQVTQTSQGHQVVMPEITQAKTWLALL</sequence>
<dbReference type="InterPro" id="IPR003140">
    <property type="entry name" value="PLipase/COase/thioEstase"/>
</dbReference>
<feature type="domain" description="Phospholipase/carboxylesterase/thioesterase" evidence="1">
    <location>
        <begin position="11"/>
        <end position="197"/>
    </location>
</feature>
<keyword evidence="3" id="KW-1185">Reference proteome</keyword>
<reference evidence="2 3" key="1">
    <citation type="submission" date="2014-12" db="EMBL/GenBank/DDBJ databases">
        <title>Draft genome sequences of 29 type strains of Enterococci.</title>
        <authorList>
            <person name="Zhong Z."/>
            <person name="Sun Z."/>
            <person name="Liu W."/>
            <person name="Zhang W."/>
            <person name="Zhang H."/>
        </authorList>
    </citation>
    <scope>NUCLEOTIDE SEQUENCE [LARGE SCALE GENOMIC DNA]</scope>
    <source>
        <strain evidence="2 3">DSM 17029</strain>
    </source>
</reference>
<dbReference type="InterPro" id="IPR029058">
    <property type="entry name" value="AB_hydrolase_fold"/>
</dbReference>
<dbReference type="GO" id="GO:0016787">
    <property type="term" value="F:hydrolase activity"/>
    <property type="evidence" value="ECO:0007669"/>
    <property type="project" value="InterPro"/>
</dbReference>
<name>A0A1L8RGW3_9ENTE</name>
<comment type="caution">
    <text evidence="2">The sequence shown here is derived from an EMBL/GenBank/DDBJ whole genome shotgun (WGS) entry which is preliminary data.</text>
</comment>